<dbReference type="InterPro" id="IPR004797">
    <property type="entry name" value="Competence_ComEC/Rec2"/>
</dbReference>
<dbReference type="Pfam" id="PF13567">
    <property type="entry name" value="DUF4131"/>
    <property type="match status" value="1"/>
</dbReference>
<evidence type="ECO:0000256" key="6">
    <source>
        <dbReference type="SAM" id="Phobius"/>
    </source>
</evidence>
<evidence type="ECO:0000259" key="9">
    <source>
        <dbReference type="Pfam" id="PF13567"/>
    </source>
</evidence>
<dbReference type="Pfam" id="PF03772">
    <property type="entry name" value="Competence"/>
    <property type="match status" value="1"/>
</dbReference>
<dbReference type="NCBIfam" id="TIGR00360">
    <property type="entry name" value="ComEC_N-term"/>
    <property type="match status" value="1"/>
</dbReference>
<evidence type="ECO:0000259" key="8">
    <source>
        <dbReference type="Pfam" id="PF03772"/>
    </source>
</evidence>
<dbReference type="CDD" id="cd07731">
    <property type="entry name" value="ComA-like_MBL-fold"/>
    <property type="match status" value="1"/>
</dbReference>
<dbReference type="NCBIfam" id="TIGR00361">
    <property type="entry name" value="ComEC_Rec2"/>
    <property type="match status" value="1"/>
</dbReference>
<feature type="domain" description="Metallo-beta-lactamase" evidence="7">
    <location>
        <begin position="539"/>
        <end position="728"/>
    </location>
</feature>
<dbReference type="Proteomes" id="UP000198729">
    <property type="component" value="Unassembled WGS sequence"/>
</dbReference>
<dbReference type="InterPro" id="IPR001279">
    <property type="entry name" value="Metallo-B-lactamas"/>
</dbReference>
<evidence type="ECO:0000313" key="11">
    <source>
        <dbReference type="Proteomes" id="UP000198729"/>
    </source>
</evidence>
<dbReference type="InterPro" id="IPR035681">
    <property type="entry name" value="ComA-like_MBL"/>
</dbReference>
<accession>A0A1G5SJJ2</accession>
<dbReference type="OrthoDB" id="9761531at2"/>
<dbReference type="RefSeq" id="WP_090287940.1">
    <property type="nucleotide sequence ID" value="NZ_FMWO01000079.1"/>
</dbReference>
<evidence type="ECO:0000259" key="7">
    <source>
        <dbReference type="Pfam" id="PF00753"/>
    </source>
</evidence>
<proteinExistence type="predicted"/>
<evidence type="ECO:0000256" key="3">
    <source>
        <dbReference type="ARBA" id="ARBA00022692"/>
    </source>
</evidence>
<dbReference type="InterPro" id="IPR052159">
    <property type="entry name" value="Competence_DNA_uptake"/>
</dbReference>
<keyword evidence="11" id="KW-1185">Reference proteome</keyword>
<dbReference type="STRING" id="51642.NSMM_690002"/>
<feature type="transmembrane region" description="Helical" evidence="6">
    <location>
        <begin position="258"/>
        <end position="281"/>
    </location>
</feature>
<dbReference type="Pfam" id="PF00753">
    <property type="entry name" value="Lactamase_B"/>
    <property type="match status" value="1"/>
</dbReference>
<evidence type="ECO:0000256" key="1">
    <source>
        <dbReference type="ARBA" id="ARBA00004651"/>
    </source>
</evidence>
<dbReference type="AlphaFoldDB" id="A0A1G5SJJ2"/>
<feature type="domain" description="ComEC/Rec2-related protein" evidence="8">
    <location>
        <begin position="234"/>
        <end position="495"/>
    </location>
</feature>
<evidence type="ECO:0000256" key="5">
    <source>
        <dbReference type="ARBA" id="ARBA00023136"/>
    </source>
</evidence>
<keyword evidence="4 6" id="KW-1133">Transmembrane helix</keyword>
<dbReference type="InterPro" id="IPR036866">
    <property type="entry name" value="RibonucZ/Hydroxyglut_hydro"/>
</dbReference>
<dbReference type="GO" id="GO:0005886">
    <property type="term" value="C:plasma membrane"/>
    <property type="evidence" value="ECO:0007669"/>
    <property type="project" value="UniProtKB-SubCell"/>
</dbReference>
<gene>
    <name evidence="10" type="ORF">NSMM_690002</name>
</gene>
<dbReference type="InterPro" id="IPR004477">
    <property type="entry name" value="ComEC_N"/>
</dbReference>
<evidence type="ECO:0000256" key="2">
    <source>
        <dbReference type="ARBA" id="ARBA00022475"/>
    </source>
</evidence>
<evidence type="ECO:0000313" key="10">
    <source>
        <dbReference type="EMBL" id="SCZ86711.1"/>
    </source>
</evidence>
<dbReference type="SUPFAM" id="SSF56281">
    <property type="entry name" value="Metallo-hydrolase/oxidoreductase"/>
    <property type="match status" value="1"/>
</dbReference>
<name>A0A1G5SJJ2_9PROT</name>
<protein>
    <submittedName>
        <fullName evidence="10">DNA internalization-related competence protein ComEC/Rec2</fullName>
    </submittedName>
</protein>
<dbReference type="GO" id="GO:0030420">
    <property type="term" value="P:establishment of competence for transformation"/>
    <property type="evidence" value="ECO:0007669"/>
    <property type="project" value="InterPro"/>
</dbReference>
<feature type="transmembrane region" description="Helical" evidence="6">
    <location>
        <begin position="288"/>
        <end position="311"/>
    </location>
</feature>
<dbReference type="InterPro" id="IPR025405">
    <property type="entry name" value="DUF4131"/>
</dbReference>
<feature type="transmembrane region" description="Helical" evidence="6">
    <location>
        <begin position="27"/>
        <end position="44"/>
    </location>
</feature>
<feature type="transmembrane region" description="Helical" evidence="6">
    <location>
        <begin position="364"/>
        <end position="382"/>
    </location>
</feature>
<dbReference type="Gene3D" id="3.60.15.10">
    <property type="entry name" value="Ribonuclease Z/Hydroxyacylglutathione hydrolase-like"/>
    <property type="match status" value="1"/>
</dbReference>
<evidence type="ECO:0000256" key="4">
    <source>
        <dbReference type="ARBA" id="ARBA00022989"/>
    </source>
</evidence>
<feature type="domain" description="DUF4131" evidence="9">
    <location>
        <begin position="27"/>
        <end position="190"/>
    </location>
</feature>
<dbReference type="EMBL" id="FMWO01000079">
    <property type="protein sequence ID" value="SCZ86711.1"/>
    <property type="molecule type" value="Genomic_DNA"/>
</dbReference>
<comment type="subcellular location">
    <subcellularLocation>
        <location evidence="1">Cell membrane</location>
        <topology evidence="1">Multi-pass membrane protein</topology>
    </subcellularLocation>
</comment>
<feature type="transmembrane region" description="Helical" evidence="6">
    <location>
        <begin position="419"/>
        <end position="441"/>
    </location>
</feature>
<organism evidence="10 11">
    <name type="scientific">Nitrosomonas mobilis</name>
    <dbReference type="NCBI Taxonomy" id="51642"/>
    <lineage>
        <taxon>Bacteria</taxon>
        <taxon>Pseudomonadati</taxon>
        <taxon>Pseudomonadota</taxon>
        <taxon>Betaproteobacteria</taxon>
        <taxon>Nitrosomonadales</taxon>
        <taxon>Nitrosomonadaceae</taxon>
        <taxon>Nitrosomonas</taxon>
    </lineage>
</organism>
<reference evidence="10 11" key="1">
    <citation type="submission" date="2016-10" db="EMBL/GenBank/DDBJ databases">
        <authorList>
            <person name="de Groot N.N."/>
        </authorList>
    </citation>
    <scope>NUCLEOTIDE SEQUENCE [LARGE SCALE GENOMIC DNA]</scope>
    <source>
        <strain evidence="10">1</strain>
    </source>
</reference>
<feature type="transmembrane region" description="Helical" evidence="6">
    <location>
        <begin position="394"/>
        <end position="413"/>
    </location>
</feature>
<sequence length="800" mass="88603">MLIGIYSVAFVLGVALLLQQPSLPEMYWCALLLLIGLPAGVLIPGESRKIQWAGRLLMLVVAFWAGFFWAALWAHGRLVDTLPLAWEGQDIAVIGVVTEMPQSGSRSIHFRFHVEQVLTPAAIVPDNILLSWYRNDRQADLAPPDITAGERWQLTVRLKRPHGNLNPHVADYSAKLFERDIRAVGYVRIADTNQRIEILARDPRYFFERKRTEIRDAMQSFLKDAPYAGPLIALAVGDQRAIPQAQWNVFTRTGTNHLMAISGLHITLVSGLVFSLIYWLWRRHSGLALWLPASKIAIVAGLVAALIYALLSGFAVPARRAFLMLAILSVTLWWDRRVSLLTVLGWVLLVVTLLDPWAVISPGFWLSFAAVGLIGLTVSGRIGQSGIVISWIRIQWAITLGLLPLLLFLFGQVSLVSPIANAFAIPWMTVAVVPFTLLALIPGLEFMLSIAHTAMQGLMIILQWLAEMPLAVWQQPAPRFWTVVAAVIGMIWLLLPGGFGLGVVAGFPARWLGILAVFPLFLNSPDRPAEGELWLTVLDVGQGLAVAARTRQHNLLFDTGQNYGEIDSGKQIIVPYLRGEGITALDRMIVSHADSDHSGGALSVMTSLSTQSLLGSLEASHPIKQAIADHQHCRAGDDWWWDGVHFAILHPDQSKSSGSKRNRNEFSCVLKITTRHGSVLLPADIGRTSEQELLQRARDTLPATVLIAPHHGSKSSSSAAFVRQVNPTYVIFPVGYRNPFNHPHPEVVNRYREQGARILRSDHDGAILLRLTRHGIAIDTARKLQRRFWHGTVNTTPAMR</sequence>
<feature type="transmembrane region" description="Helical" evidence="6">
    <location>
        <begin position="478"/>
        <end position="495"/>
    </location>
</feature>
<dbReference type="PANTHER" id="PTHR30619:SF1">
    <property type="entry name" value="RECOMBINATION PROTEIN 2"/>
    <property type="match status" value="1"/>
</dbReference>
<feature type="transmembrane region" description="Helical" evidence="6">
    <location>
        <begin position="56"/>
        <end position="74"/>
    </location>
</feature>
<dbReference type="PANTHER" id="PTHR30619">
    <property type="entry name" value="DNA INTERNALIZATION/COMPETENCE PROTEIN COMEC/REC2"/>
    <property type="match status" value="1"/>
</dbReference>
<feature type="transmembrane region" description="Helical" evidence="6">
    <location>
        <begin position="341"/>
        <end position="358"/>
    </location>
</feature>
<keyword evidence="5 6" id="KW-0472">Membrane</keyword>
<keyword evidence="2" id="KW-1003">Cell membrane</keyword>
<keyword evidence="3 6" id="KW-0812">Transmembrane</keyword>